<dbReference type="Pfam" id="PF05099">
    <property type="entry name" value="TerB"/>
    <property type="match status" value="1"/>
</dbReference>
<dbReference type="OrthoDB" id="766141at2"/>
<dbReference type="EMBL" id="QBKT01000002">
    <property type="protein sequence ID" value="PTX63017.1"/>
    <property type="molecule type" value="Genomic_DNA"/>
</dbReference>
<dbReference type="AlphaFoldDB" id="A0A2T6C410"/>
<keyword evidence="4" id="KW-1185">Reference proteome</keyword>
<dbReference type="RefSeq" id="WP_108113983.1">
    <property type="nucleotide sequence ID" value="NZ_QBKT01000002.1"/>
</dbReference>
<name>A0A2T6C410_9FLAO</name>
<evidence type="ECO:0000313" key="4">
    <source>
        <dbReference type="Proteomes" id="UP000244090"/>
    </source>
</evidence>
<proteinExistence type="predicted"/>
<sequence length="207" mass="22951">MIIFGTRGVKSTIKSGNFNCPQCEQSKPYRHRKVTKFFTLYFIPLIPLGSAGEYVECGSCKGTFIPRVLSQDASEDEFMAYYEKAIRHSMVLVMLADGEIDANEKDQVLKIINKFGTNDLSMADLDAYIAKVQRENEDVATYLKRVGPSLNEHGKETVIKCALSVAAADGHVDDSELDLISKMAQAMEMASSHYKGILSEMFEAAEA</sequence>
<protein>
    <submittedName>
        <fullName evidence="3">Zinc ribbon family protein</fullName>
    </submittedName>
</protein>
<dbReference type="Proteomes" id="UP000244090">
    <property type="component" value="Unassembled WGS sequence"/>
</dbReference>
<gene>
    <name evidence="3" type="ORF">C8N46_102418</name>
</gene>
<dbReference type="InterPro" id="IPR029024">
    <property type="entry name" value="TerB-like"/>
</dbReference>
<dbReference type="CDD" id="cd07176">
    <property type="entry name" value="terB"/>
    <property type="match status" value="1"/>
</dbReference>
<evidence type="ECO:0000259" key="2">
    <source>
        <dbReference type="Pfam" id="PF17032"/>
    </source>
</evidence>
<organism evidence="3 4">
    <name type="scientific">Kordia periserrulae</name>
    <dbReference type="NCBI Taxonomy" id="701523"/>
    <lineage>
        <taxon>Bacteria</taxon>
        <taxon>Pseudomonadati</taxon>
        <taxon>Bacteroidota</taxon>
        <taxon>Flavobacteriia</taxon>
        <taxon>Flavobacteriales</taxon>
        <taxon>Flavobacteriaceae</taxon>
        <taxon>Kordia</taxon>
    </lineage>
</organism>
<feature type="domain" description="Co-chaperone DjlA N-terminal" evidence="1">
    <location>
        <begin position="89"/>
        <end position="194"/>
    </location>
</feature>
<dbReference type="SUPFAM" id="SSF158682">
    <property type="entry name" value="TerB-like"/>
    <property type="match status" value="1"/>
</dbReference>
<comment type="caution">
    <text evidence="3">The sequence shown here is derived from an EMBL/GenBank/DDBJ whole genome shotgun (WGS) entry which is preliminary data.</text>
</comment>
<accession>A0A2T6C410</accession>
<evidence type="ECO:0000259" key="1">
    <source>
        <dbReference type="Pfam" id="PF05099"/>
    </source>
</evidence>
<evidence type="ECO:0000313" key="3">
    <source>
        <dbReference type="EMBL" id="PTX63017.1"/>
    </source>
</evidence>
<dbReference type="InterPro" id="IPR007791">
    <property type="entry name" value="DjlA_N"/>
</dbReference>
<dbReference type="InterPro" id="IPR031493">
    <property type="entry name" value="Zinc_ribbon_15"/>
</dbReference>
<feature type="domain" description="Zinc-ribbon 15" evidence="2">
    <location>
        <begin position="19"/>
        <end position="64"/>
    </location>
</feature>
<reference evidence="3 4" key="1">
    <citation type="submission" date="2018-04" db="EMBL/GenBank/DDBJ databases">
        <title>Genomic Encyclopedia of Archaeal and Bacterial Type Strains, Phase II (KMG-II): from individual species to whole genera.</title>
        <authorList>
            <person name="Goeker M."/>
        </authorList>
    </citation>
    <scope>NUCLEOTIDE SEQUENCE [LARGE SCALE GENOMIC DNA]</scope>
    <source>
        <strain evidence="3 4">DSM 25731</strain>
    </source>
</reference>
<dbReference type="Gene3D" id="1.10.3680.10">
    <property type="entry name" value="TerB-like"/>
    <property type="match status" value="1"/>
</dbReference>
<dbReference type="Pfam" id="PF17032">
    <property type="entry name" value="Zn_ribbon_15"/>
    <property type="match status" value="1"/>
</dbReference>